<feature type="region of interest" description="Disordered" evidence="1">
    <location>
        <begin position="1"/>
        <end position="32"/>
    </location>
</feature>
<dbReference type="InParanoid" id="A0A2V0PGH1"/>
<gene>
    <name evidence="2" type="ORF">Rsub_12590</name>
</gene>
<accession>A0A2V0PGH1</accession>
<protein>
    <submittedName>
        <fullName evidence="2">Uncharacterized protein</fullName>
    </submittedName>
</protein>
<feature type="compositionally biased region" description="Low complexity" evidence="1">
    <location>
        <begin position="84"/>
        <end position="101"/>
    </location>
</feature>
<comment type="caution">
    <text evidence="2">The sequence shown here is derived from an EMBL/GenBank/DDBJ whole genome shotgun (WGS) entry which is preliminary data.</text>
</comment>
<name>A0A2V0PGH1_9CHLO</name>
<dbReference type="AlphaFoldDB" id="A0A2V0PGH1"/>
<evidence type="ECO:0000256" key="1">
    <source>
        <dbReference type="SAM" id="MobiDB-lite"/>
    </source>
</evidence>
<evidence type="ECO:0000313" key="2">
    <source>
        <dbReference type="EMBL" id="GBF98944.1"/>
    </source>
</evidence>
<feature type="region of interest" description="Disordered" evidence="1">
    <location>
        <begin position="49"/>
        <end position="114"/>
    </location>
</feature>
<sequence>MPGSSASAGQGSPRDPGAPAPAGQVHQVQQQLNRECHCPPDVGAQLARLQPAEARESSSGAEDARQRRGRAAGLRARRARRGVLARGRALPRLPAAGPLRGVSFDGPSRRCGSD</sequence>
<dbReference type="Proteomes" id="UP000247498">
    <property type="component" value="Unassembled WGS sequence"/>
</dbReference>
<feature type="compositionally biased region" description="Basic residues" evidence="1">
    <location>
        <begin position="67"/>
        <end position="83"/>
    </location>
</feature>
<evidence type="ECO:0000313" key="3">
    <source>
        <dbReference type="Proteomes" id="UP000247498"/>
    </source>
</evidence>
<proteinExistence type="predicted"/>
<keyword evidence="3" id="KW-1185">Reference proteome</keyword>
<feature type="compositionally biased region" description="Low complexity" evidence="1">
    <location>
        <begin position="1"/>
        <end position="12"/>
    </location>
</feature>
<reference evidence="2 3" key="1">
    <citation type="journal article" date="2018" name="Sci. Rep.">
        <title>Raphidocelis subcapitata (=Pseudokirchneriella subcapitata) provides an insight into genome evolution and environmental adaptations in the Sphaeropleales.</title>
        <authorList>
            <person name="Suzuki S."/>
            <person name="Yamaguchi H."/>
            <person name="Nakajima N."/>
            <person name="Kawachi M."/>
        </authorList>
    </citation>
    <scope>NUCLEOTIDE SEQUENCE [LARGE SCALE GENOMIC DNA]</scope>
    <source>
        <strain evidence="2 3">NIES-35</strain>
    </source>
</reference>
<organism evidence="2 3">
    <name type="scientific">Raphidocelis subcapitata</name>
    <dbReference type="NCBI Taxonomy" id="307507"/>
    <lineage>
        <taxon>Eukaryota</taxon>
        <taxon>Viridiplantae</taxon>
        <taxon>Chlorophyta</taxon>
        <taxon>core chlorophytes</taxon>
        <taxon>Chlorophyceae</taxon>
        <taxon>CS clade</taxon>
        <taxon>Sphaeropleales</taxon>
        <taxon>Selenastraceae</taxon>
        <taxon>Raphidocelis</taxon>
    </lineage>
</organism>
<dbReference type="EMBL" id="BDRX01000140">
    <property type="protein sequence ID" value="GBF98944.1"/>
    <property type="molecule type" value="Genomic_DNA"/>
</dbReference>